<evidence type="ECO:0000313" key="9">
    <source>
        <dbReference type="Proteomes" id="UP000009138"/>
    </source>
</evidence>
<dbReference type="PANTHER" id="PTHR13439">
    <property type="entry name" value="CT120 PROTEIN"/>
    <property type="match status" value="1"/>
</dbReference>
<dbReference type="PROSITE" id="PS50922">
    <property type="entry name" value="TLC"/>
    <property type="match status" value="1"/>
</dbReference>
<dbReference type="InParanoid" id="I1BX40"/>
<protein>
    <recommendedName>
        <fullName evidence="7">TLC domain-containing protein</fullName>
    </recommendedName>
</protein>
<gene>
    <name evidence="8" type="ORF">RO3G_05475</name>
</gene>
<reference evidence="8 9" key="1">
    <citation type="journal article" date="2009" name="PLoS Genet.">
        <title>Genomic analysis of the basal lineage fungus Rhizopus oryzae reveals a whole-genome duplication.</title>
        <authorList>
            <person name="Ma L.-J."/>
            <person name="Ibrahim A.S."/>
            <person name="Skory C."/>
            <person name="Grabherr M.G."/>
            <person name="Burger G."/>
            <person name="Butler M."/>
            <person name="Elias M."/>
            <person name="Idnurm A."/>
            <person name="Lang B.F."/>
            <person name="Sone T."/>
            <person name="Abe A."/>
            <person name="Calvo S.E."/>
            <person name="Corrochano L.M."/>
            <person name="Engels R."/>
            <person name="Fu J."/>
            <person name="Hansberg W."/>
            <person name="Kim J.-M."/>
            <person name="Kodira C.D."/>
            <person name="Koehrsen M.J."/>
            <person name="Liu B."/>
            <person name="Miranda-Saavedra D."/>
            <person name="O'Leary S."/>
            <person name="Ortiz-Castellanos L."/>
            <person name="Poulter R."/>
            <person name="Rodriguez-Romero J."/>
            <person name="Ruiz-Herrera J."/>
            <person name="Shen Y.-Q."/>
            <person name="Zeng Q."/>
            <person name="Galagan J."/>
            <person name="Birren B.W."/>
            <person name="Cuomo C.A."/>
            <person name="Wickes B.L."/>
        </authorList>
    </citation>
    <scope>NUCLEOTIDE SEQUENCE [LARGE SCALE GENOMIC DNA]</scope>
    <source>
        <strain evidence="9">RA 99-880 / ATCC MYA-4621 / FGSC 9543 / NRRL 43880</strain>
    </source>
</reference>
<dbReference type="GO" id="GO:0055088">
    <property type="term" value="P:lipid homeostasis"/>
    <property type="evidence" value="ECO:0007669"/>
    <property type="project" value="TreeGrafter"/>
</dbReference>
<keyword evidence="4 5" id="KW-0472">Membrane</keyword>
<evidence type="ECO:0000256" key="3">
    <source>
        <dbReference type="ARBA" id="ARBA00022989"/>
    </source>
</evidence>
<dbReference type="GO" id="GO:0016020">
    <property type="term" value="C:membrane"/>
    <property type="evidence" value="ECO:0007669"/>
    <property type="project" value="UniProtKB-SubCell"/>
</dbReference>
<dbReference type="InterPro" id="IPR006634">
    <property type="entry name" value="TLC-dom"/>
</dbReference>
<dbReference type="Proteomes" id="UP000009138">
    <property type="component" value="Unassembled WGS sequence"/>
</dbReference>
<feature type="domain" description="TLC" evidence="7">
    <location>
        <begin position="1"/>
        <end position="68"/>
    </location>
</feature>
<keyword evidence="3 6" id="KW-1133">Transmembrane helix</keyword>
<dbReference type="EMBL" id="CH476734">
    <property type="protein sequence ID" value="EIE80770.1"/>
    <property type="molecule type" value="Genomic_DNA"/>
</dbReference>
<dbReference type="eggNOG" id="KOG4561">
    <property type="taxonomic scope" value="Eukaryota"/>
</dbReference>
<dbReference type="OrthoDB" id="10266980at2759"/>
<evidence type="ECO:0000256" key="5">
    <source>
        <dbReference type="PROSITE-ProRule" id="PRU00205"/>
    </source>
</evidence>
<evidence type="ECO:0000259" key="7">
    <source>
        <dbReference type="PROSITE" id="PS50922"/>
    </source>
</evidence>
<organism evidence="8 9">
    <name type="scientific">Rhizopus delemar (strain RA 99-880 / ATCC MYA-4621 / FGSC 9543 / NRRL 43880)</name>
    <name type="common">Mucormycosis agent</name>
    <name type="synonym">Rhizopus arrhizus var. delemar</name>
    <dbReference type="NCBI Taxonomy" id="246409"/>
    <lineage>
        <taxon>Eukaryota</taxon>
        <taxon>Fungi</taxon>
        <taxon>Fungi incertae sedis</taxon>
        <taxon>Mucoromycota</taxon>
        <taxon>Mucoromycotina</taxon>
        <taxon>Mucoromycetes</taxon>
        <taxon>Mucorales</taxon>
        <taxon>Mucorineae</taxon>
        <taxon>Rhizopodaceae</taxon>
        <taxon>Rhizopus</taxon>
    </lineage>
</organism>
<evidence type="ECO:0000256" key="1">
    <source>
        <dbReference type="ARBA" id="ARBA00004141"/>
    </source>
</evidence>
<dbReference type="GeneID" id="93612446"/>
<accession>I1BX40</accession>
<dbReference type="GO" id="GO:0005783">
    <property type="term" value="C:endoplasmic reticulum"/>
    <property type="evidence" value="ECO:0007669"/>
    <property type="project" value="TreeGrafter"/>
</dbReference>
<dbReference type="RefSeq" id="XP_067516166.1">
    <property type="nucleotide sequence ID" value="XM_067660065.1"/>
</dbReference>
<dbReference type="PANTHER" id="PTHR13439:SF0">
    <property type="entry name" value="TOPOISOMERASE I DAMAGE AFFECTED PROTEIN 4"/>
    <property type="match status" value="1"/>
</dbReference>
<comment type="subcellular location">
    <subcellularLocation>
        <location evidence="1">Membrane</location>
        <topology evidence="1">Multi-pass membrane protein</topology>
    </subcellularLocation>
</comment>
<dbReference type="Pfam" id="PF03798">
    <property type="entry name" value="TRAM_LAG1_CLN8"/>
    <property type="match status" value="1"/>
</dbReference>
<dbReference type="STRING" id="246409.I1BX40"/>
<keyword evidence="2 5" id="KW-0812">Transmembrane</keyword>
<dbReference type="InterPro" id="IPR050846">
    <property type="entry name" value="TLCD"/>
</dbReference>
<evidence type="ECO:0000256" key="6">
    <source>
        <dbReference type="SAM" id="Phobius"/>
    </source>
</evidence>
<evidence type="ECO:0000256" key="4">
    <source>
        <dbReference type="ARBA" id="ARBA00023136"/>
    </source>
</evidence>
<proteinExistence type="predicted"/>
<keyword evidence="9" id="KW-1185">Reference proteome</keyword>
<dbReference type="VEuPathDB" id="FungiDB:RO3G_05475"/>
<sequence length="68" mass="8165">MYELSTIFLNFHWFMDKIGWTGSRIQLVNGVFLLLTFFGARILFGTFMSFKMWNDIYSVKDQVPLRFK</sequence>
<evidence type="ECO:0000313" key="8">
    <source>
        <dbReference type="EMBL" id="EIE80770.1"/>
    </source>
</evidence>
<feature type="transmembrane region" description="Helical" evidence="6">
    <location>
        <begin position="25"/>
        <end position="44"/>
    </location>
</feature>
<evidence type="ECO:0000256" key="2">
    <source>
        <dbReference type="ARBA" id="ARBA00022692"/>
    </source>
</evidence>
<name>I1BX40_RHIO9</name>
<dbReference type="AlphaFoldDB" id="I1BX40"/>